<dbReference type="Proteomes" id="UP000515162">
    <property type="component" value="Chromosome 3L"/>
</dbReference>
<sequence>MFGLKLHSTYAIFSKKFTMSKITLLIAFICLFVIVQAQSDRGICRRIVDRCESRVARNGRNNDISNIFNENCRRTHRNWREISRCELAKANCILTLERCETLSCENVRRALA</sequence>
<keyword evidence="1" id="KW-1185">Reference proteome</keyword>
<dbReference type="Pfam" id="PF02448">
    <property type="entry name" value="L71"/>
    <property type="match status" value="1"/>
</dbReference>
<accession>A0A6P8JVY1</accession>
<dbReference type="RefSeq" id="XP_033161017.1">
    <property type="nucleotide sequence ID" value="XM_033305126.1"/>
</dbReference>
<name>A0A6P8JVY1_DROMA</name>
<reference evidence="2" key="1">
    <citation type="submission" date="2025-08" db="UniProtKB">
        <authorList>
            <consortium name="RefSeq"/>
        </authorList>
    </citation>
    <scope>IDENTIFICATION</scope>
    <source>
        <strain evidence="2">Mau12</strain>
        <tissue evidence="2">Whole Body</tissue>
    </source>
</reference>
<evidence type="ECO:0000313" key="2">
    <source>
        <dbReference type="RefSeq" id="XP_033161017.1"/>
    </source>
</evidence>
<dbReference type="InterPro" id="IPR003475">
    <property type="entry name" value="Insect_Unk"/>
</dbReference>
<dbReference type="GeneID" id="117141609"/>
<gene>
    <name evidence="2" type="primary">LOC117141609</name>
</gene>
<protein>
    <submittedName>
        <fullName evidence="2">Uncharacterized protein LOC117141609</fullName>
    </submittedName>
</protein>
<proteinExistence type="predicted"/>
<evidence type="ECO:0000313" key="1">
    <source>
        <dbReference type="Proteomes" id="UP000515162"/>
    </source>
</evidence>
<dbReference type="CTD" id="39701"/>
<dbReference type="AlphaFoldDB" id="A0A6P8JVY1"/>
<organism evidence="1 2">
    <name type="scientific">Drosophila mauritiana</name>
    <name type="common">Fruit fly</name>
    <dbReference type="NCBI Taxonomy" id="7226"/>
    <lineage>
        <taxon>Eukaryota</taxon>
        <taxon>Metazoa</taxon>
        <taxon>Ecdysozoa</taxon>
        <taxon>Arthropoda</taxon>
        <taxon>Hexapoda</taxon>
        <taxon>Insecta</taxon>
        <taxon>Pterygota</taxon>
        <taxon>Neoptera</taxon>
        <taxon>Endopterygota</taxon>
        <taxon>Diptera</taxon>
        <taxon>Brachycera</taxon>
        <taxon>Muscomorpha</taxon>
        <taxon>Ephydroidea</taxon>
        <taxon>Drosophilidae</taxon>
        <taxon>Drosophila</taxon>
        <taxon>Sophophora</taxon>
    </lineage>
</organism>